<evidence type="ECO:0000256" key="2">
    <source>
        <dbReference type="ARBA" id="ARBA00023002"/>
    </source>
</evidence>
<dbReference type="GO" id="GO:0019413">
    <property type="term" value="P:acetate biosynthetic process"/>
    <property type="evidence" value="ECO:0007669"/>
    <property type="project" value="UniProtKB-ARBA"/>
</dbReference>
<gene>
    <name evidence="6" type="ORF">HMN09_01007800</name>
</gene>
<comment type="similarity">
    <text evidence="1 4">Belongs to the aldehyde dehydrogenase family.</text>
</comment>
<dbReference type="EMBL" id="JACAZE010000015">
    <property type="protein sequence ID" value="KAF7297870.1"/>
    <property type="molecule type" value="Genomic_DNA"/>
</dbReference>
<dbReference type="InterPro" id="IPR016163">
    <property type="entry name" value="Ald_DH_C"/>
</dbReference>
<dbReference type="FunFam" id="3.40.309.10:FF:000001">
    <property type="entry name" value="Mitochondrial aldehyde dehydrogenase 2"/>
    <property type="match status" value="1"/>
</dbReference>
<dbReference type="FunFam" id="3.40.605.10:FF:000050">
    <property type="entry name" value="Aldehyde dehydrogenase, mitochondrial"/>
    <property type="match status" value="1"/>
</dbReference>
<sequence length="503" mass="54167">MTGTGEITLDTATFKGTVNFHTGLFIDGKWVDPVDAGESIDVVNPSTGKPIAKVSLGSKKDVDIAVKVAHKAYKTSWGLKVPGFTRGKLLMRLADLIERDADQFAALEAINVGKPFAVAKAADVAGTVRCIRYFAGWADKIEGKVIETTEDKFAYTRHEPYGVVGQIIPWNFPLLMLSWKVGPALSTGNTIVLKPSEMTPLSALKFAELVAEAGFPPGVFNIVNGYGWTVGQAITEHMDIQKVAFTGSTLVGRKVLEAAARTNLKVVTLELGGKSPSIVFDDCDLEQTVKWNVQSMYANMGQSCIAGSRIFVQEGIYDKFVAGYTAAIQAFANATGDPFSPGTKHGPQVSQTQFDRIMGYIDAGKADGAKVHVGGERHGNEGFFIQPTIFTEVKAEMKIAKEEIFGPVTAIMKFKTEEEVIEKANDTVYGLACYVYSDNVKRALRVAHALEAGSAFVNTGQTTDPAIPFGGYKQSGIGREHGEYAIATYTQVKGVHVNLGVSL</sequence>
<dbReference type="Pfam" id="PF00171">
    <property type="entry name" value="Aldedh"/>
    <property type="match status" value="1"/>
</dbReference>
<accession>A0A8H6SFM5</accession>
<dbReference type="PROSITE" id="PS00070">
    <property type="entry name" value="ALDEHYDE_DEHYDR_CYS"/>
    <property type="match status" value="1"/>
</dbReference>
<evidence type="ECO:0000259" key="5">
    <source>
        <dbReference type="Pfam" id="PF00171"/>
    </source>
</evidence>
<comment type="caution">
    <text evidence="6">The sequence shown here is derived from an EMBL/GenBank/DDBJ whole genome shotgun (WGS) entry which is preliminary data.</text>
</comment>
<keyword evidence="2 4" id="KW-0560">Oxidoreductase</keyword>
<dbReference type="InterPro" id="IPR016161">
    <property type="entry name" value="Ald_DH/histidinol_DH"/>
</dbReference>
<protein>
    <submittedName>
        <fullName evidence="6">Aldehyde dehydrogenase</fullName>
    </submittedName>
</protein>
<dbReference type="CDD" id="cd07091">
    <property type="entry name" value="ALDH_F1-2_Ald2-like"/>
    <property type="match status" value="1"/>
</dbReference>
<dbReference type="InterPro" id="IPR015590">
    <property type="entry name" value="Aldehyde_DH_dom"/>
</dbReference>
<evidence type="ECO:0000256" key="1">
    <source>
        <dbReference type="ARBA" id="ARBA00009986"/>
    </source>
</evidence>
<feature type="active site" evidence="3">
    <location>
        <position position="270"/>
    </location>
</feature>
<reference evidence="6" key="1">
    <citation type="submission" date="2020-05" db="EMBL/GenBank/DDBJ databases">
        <title>Mycena genomes resolve the evolution of fungal bioluminescence.</title>
        <authorList>
            <person name="Tsai I.J."/>
        </authorList>
    </citation>
    <scope>NUCLEOTIDE SEQUENCE</scope>
    <source>
        <strain evidence="6">110903Hualien_Pintung</strain>
    </source>
</reference>
<evidence type="ECO:0000256" key="3">
    <source>
        <dbReference type="PROSITE-ProRule" id="PRU10007"/>
    </source>
</evidence>
<dbReference type="InterPro" id="IPR016162">
    <property type="entry name" value="Ald_DH_N"/>
</dbReference>
<name>A0A8H6SFM5_MYCCL</name>
<evidence type="ECO:0000313" key="6">
    <source>
        <dbReference type="EMBL" id="KAF7297870.1"/>
    </source>
</evidence>
<feature type="domain" description="Aldehyde dehydrogenase" evidence="5">
    <location>
        <begin position="30"/>
        <end position="494"/>
    </location>
</feature>
<dbReference type="Proteomes" id="UP000613580">
    <property type="component" value="Unassembled WGS sequence"/>
</dbReference>
<keyword evidence="7" id="KW-1185">Reference proteome</keyword>
<dbReference type="GO" id="GO:0004030">
    <property type="term" value="F:aldehyde dehydrogenase [NAD(P)+] activity"/>
    <property type="evidence" value="ECO:0007669"/>
    <property type="project" value="UniProtKB-ARBA"/>
</dbReference>
<dbReference type="OrthoDB" id="310895at2759"/>
<dbReference type="FunFam" id="3.40.605.10:FF:000026">
    <property type="entry name" value="Aldehyde dehydrogenase, putative"/>
    <property type="match status" value="1"/>
</dbReference>
<dbReference type="PROSITE" id="PS00687">
    <property type="entry name" value="ALDEHYDE_DEHYDR_GLU"/>
    <property type="match status" value="1"/>
</dbReference>
<dbReference type="Gene3D" id="3.40.605.10">
    <property type="entry name" value="Aldehyde Dehydrogenase, Chain A, domain 1"/>
    <property type="match status" value="1"/>
</dbReference>
<dbReference type="SUPFAM" id="SSF53720">
    <property type="entry name" value="ALDH-like"/>
    <property type="match status" value="1"/>
</dbReference>
<evidence type="ECO:0000256" key="4">
    <source>
        <dbReference type="RuleBase" id="RU003345"/>
    </source>
</evidence>
<proteinExistence type="inferred from homology"/>
<dbReference type="InterPro" id="IPR016160">
    <property type="entry name" value="Ald_DH_CS_CYS"/>
</dbReference>
<evidence type="ECO:0000313" key="7">
    <source>
        <dbReference type="Proteomes" id="UP000613580"/>
    </source>
</evidence>
<organism evidence="6 7">
    <name type="scientific">Mycena chlorophos</name>
    <name type="common">Agaric fungus</name>
    <name type="synonym">Agaricus chlorophos</name>
    <dbReference type="NCBI Taxonomy" id="658473"/>
    <lineage>
        <taxon>Eukaryota</taxon>
        <taxon>Fungi</taxon>
        <taxon>Dikarya</taxon>
        <taxon>Basidiomycota</taxon>
        <taxon>Agaricomycotina</taxon>
        <taxon>Agaricomycetes</taxon>
        <taxon>Agaricomycetidae</taxon>
        <taxon>Agaricales</taxon>
        <taxon>Marasmiineae</taxon>
        <taxon>Mycenaceae</taxon>
        <taxon>Mycena</taxon>
    </lineage>
</organism>
<dbReference type="PANTHER" id="PTHR11699">
    <property type="entry name" value="ALDEHYDE DEHYDROGENASE-RELATED"/>
    <property type="match status" value="1"/>
</dbReference>
<dbReference type="AlphaFoldDB" id="A0A8H6SFM5"/>
<dbReference type="InterPro" id="IPR029510">
    <property type="entry name" value="Ald_DH_CS_GLU"/>
</dbReference>
<dbReference type="Gene3D" id="3.40.309.10">
    <property type="entry name" value="Aldehyde Dehydrogenase, Chain A, domain 2"/>
    <property type="match status" value="1"/>
</dbReference>